<protein>
    <submittedName>
        <fullName evidence="8">MFS domain-containing protein</fullName>
    </submittedName>
</protein>
<evidence type="ECO:0000256" key="3">
    <source>
        <dbReference type="ARBA" id="ARBA00022989"/>
    </source>
</evidence>
<dbReference type="PROSITE" id="PS00216">
    <property type="entry name" value="SUGAR_TRANSPORT_1"/>
    <property type="match status" value="1"/>
</dbReference>
<evidence type="ECO:0000259" key="6">
    <source>
        <dbReference type="PROSITE" id="PS50850"/>
    </source>
</evidence>
<keyword evidence="7" id="KW-1185">Reference proteome</keyword>
<dbReference type="GO" id="GO:0022857">
    <property type="term" value="F:transmembrane transporter activity"/>
    <property type="evidence" value="ECO:0007669"/>
    <property type="project" value="InterPro"/>
</dbReference>
<dbReference type="Pfam" id="PF00083">
    <property type="entry name" value="Sugar_tr"/>
    <property type="match status" value="1"/>
</dbReference>
<dbReference type="STRING" id="451379.A0A0N5AIT4"/>
<evidence type="ECO:0000256" key="2">
    <source>
        <dbReference type="ARBA" id="ARBA00022692"/>
    </source>
</evidence>
<evidence type="ECO:0000256" key="1">
    <source>
        <dbReference type="ARBA" id="ARBA00004141"/>
    </source>
</evidence>
<feature type="transmembrane region" description="Helical" evidence="5">
    <location>
        <begin position="352"/>
        <end position="375"/>
    </location>
</feature>
<comment type="subcellular location">
    <subcellularLocation>
        <location evidence="1">Membrane</location>
        <topology evidence="1">Multi-pass membrane protein</topology>
    </subcellularLocation>
</comment>
<feature type="transmembrane region" description="Helical" evidence="5">
    <location>
        <begin position="150"/>
        <end position="168"/>
    </location>
</feature>
<dbReference type="PANTHER" id="PTHR24064">
    <property type="entry name" value="SOLUTE CARRIER FAMILY 22 MEMBER"/>
    <property type="match status" value="1"/>
</dbReference>
<feature type="domain" description="Major facilitator superfamily (MFS) profile" evidence="6">
    <location>
        <begin position="42"/>
        <end position="474"/>
    </location>
</feature>
<dbReference type="SUPFAM" id="SSF103473">
    <property type="entry name" value="MFS general substrate transporter"/>
    <property type="match status" value="1"/>
</dbReference>
<feature type="transmembrane region" description="Helical" evidence="5">
    <location>
        <begin position="320"/>
        <end position="340"/>
    </location>
</feature>
<dbReference type="Gene3D" id="1.20.1250.20">
    <property type="entry name" value="MFS general substrate transporter like domains"/>
    <property type="match status" value="1"/>
</dbReference>
<evidence type="ECO:0000256" key="4">
    <source>
        <dbReference type="ARBA" id="ARBA00023136"/>
    </source>
</evidence>
<dbReference type="PROSITE" id="PS00217">
    <property type="entry name" value="SUGAR_TRANSPORT_2"/>
    <property type="match status" value="1"/>
</dbReference>
<name>A0A0N5AIT4_9BILA</name>
<dbReference type="InterPro" id="IPR005829">
    <property type="entry name" value="Sugar_transporter_CS"/>
</dbReference>
<feature type="transmembrane region" description="Helical" evidence="5">
    <location>
        <begin position="174"/>
        <end position="194"/>
    </location>
</feature>
<organism evidence="7 8">
    <name type="scientific">Syphacia muris</name>
    <dbReference type="NCBI Taxonomy" id="451379"/>
    <lineage>
        <taxon>Eukaryota</taxon>
        <taxon>Metazoa</taxon>
        <taxon>Ecdysozoa</taxon>
        <taxon>Nematoda</taxon>
        <taxon>Chromadorea</taxon>
        <taxon>Rhabditida</taxon>
        <taxon>Spirurina</taxon>
        <taxon>Oxyuridomorpha</taxon>
        <taxon>Oxyuroidea</taxon>
        <taxon>Oxyuridae</taxon>
        <taxon>Syphacia</taxon>
    </lineage>
</organism>
<dbReference type="Proteomes" id="UP000046393">
    <property type="component" value="Unplaced"/>
</dbReference>
<keyword evidence="3 5" id="KW-1133">Transmembrane helix</keyword>
<dbReference type="InterPro" id="IPR036259">
    <property type="entry name" value="MFS_trans_sf"/>
</dbReference>
<keyword evidence="4 5" id="KW-0472">Membrane</keyword>
<evidence type="ECO:0000256" key="5">
    <source>
        <dbReference type="SAM" id="Phobius"/>
    </source>
</evidence>
<accession>A0A0N5AIT4</accession>
<dbReference type="GO" id="GO:0016020">
    <property type="term" value="C:membrane"/>
    <property type="evidence" value="ECO:0007669"/>
    <property type="project" value="UniProtKB-SubCell"/>
</dbReference>
<feature type="transmembrane region" description="Helical" evidence="5">
    <location>
        <begin position="35"/>
        <end position="58"/>
    </location>
</feature>
<proteinExistence type="predicted"/>
<feature type="transmembrane region" description="Helical" evidence="5">
    <location>
        <begin position="206"/>
        <end position="227"/>
    </location>
</feature>
<dbReference type="WBParaSite" id="SMUV_0000434201-mRNA-1">
    <property type="protein sequence ID" value="SMUV_0000434201-mRNA-1"/>
    <property type="gene ID" value="SMUV_0000434201"/>
</dbReference>
<dbReference type="AlphaFoldDB" id="A0A0N5AIT4"/>
<dbReference type="PROSITE" id="PS50850">
    <property type="entry name" value="MFS"/>
    <property type="match status" value="1"/>
</dbReference>
<feature type="transmembrane region" description="Helical" evidence="5">
    <location>
        <begin position="446"/>
        <end position="470"/>
    </location>
</feature>
<evidence type="ECO:0000313" key="7">
    <source>
        <dbReference type="Proteomes" id="UP000046393"/>
    </source>
</evidence>
<dbReference type="InterPro" id="IPR005828">
    <property type="entry name" value="MFS_sugar_transport-like"/>
</dbReference>
<sequence length="490" mass="55235">MDAAKATEPMLQIQTVKDVENNKPKVKTIDDFVELGWYTLFVSLTCELGILAQVYNVMFMVFAGASPKVVGCGDSVSNNTNWCSNLAELRQQTNCTPKLNYQFYSVNIEFDRLCSDSIDVKNSISIQMLGVLLGASVTGQISDAIGRKPTMILCTLAMILFGYLSLLANTLVVFTVWRFIIGLFCGGHTVVLYVYMLEQIPQKHRFWIAGVVNWAPNYFIIAATAYFSYNWRTFTKAICIIEIPAVICLILLQESPRWLMQKGKFSAAKKTIMKMRLGMHNSPETELEVSRMIDSEAEKRSAQKPPKQRYVYHLFSSKKLAIYALTLGYGYFLTSIVNYGLMFNLAAISGSIYWNLAIIGLFRWIINILAGVVDLTLKNAEKEWHLFLRYSTLAAAAFTSQGYITKNVVVVELFPTAIRNIANSFMGVTSRVGSMFAPQLFNLASIWFLLPYVALLTMTMIELTAFQVFIPETKFAKMTDHIESKKKTSN</sequence>
<keyword evidence="2 5" id="KW-0812">Transmembrane</keyword>
<reference evidence="8" key="1">
    <citation type="submission" date="2017-02" db="UniProtKB">
        <authorList>
            <consortium name="WormBaseParasite"/>
        </authorList>
    </citation>
    <scope>IDENTIFICATION</scope>
</reference>
<dbReference type="InterPro" id="IPR020846">
    <property type="entry name" value="MFS_dom"/>
</dbReference>
<feature type="transmembrane region" description="Helical" evidence="5">
    <location>
        <begin position="387"/>
        <end position="404"/>
    </location>
</feature>
<evidence type="ECO:0000313" key="8">
    <source>
        <dbReference type="WBParaSite" id="SMUV_0000434201-mRNA-1"/>
    </source>
</evidence>